<accession>A0AAP0BA98</accession>
<feature type="compositionally biased region" description="Polar residues" evidence="1">
    <location>
        <begin position="379"/>
        <end position="388"/>
    </location>
</feature>
<feature type="region of interest" description="Disordered" evidence="1">
    <location>
        <begin position="375"/>
        <end position="397"/>
    </location>
</feature>
<proteinExistence type="predicted"/>
<gene>
    <name evidence="2" type="primary">TCX5</name>
    <name evidence="2" type="ORF">KSP39_PZI016064</name>
</gene>
<dbReference type="Proteomes" id="UP001418222">
    <property type="component" value="Unassembled WGS sequence"/>
</dbReference>
<comment type="caution">
    <text evidence="2">The sequence shown here is derived from an EMBL/GenBank/DDBJ whole genome shotgun (WGS) entry which is preliminary data.</text>
</comment>
<evidence type="ECO:0000313" key="2">
    <source>
        <dbReference type="EMBL" id="KAK8933461.1"/>
    </source>
</evidence>
<evidence type="ECO:0000313" key="3">
    <source>
        <dbReference type="Proteomes" id="UP001418222"/>
    </source>
</evidence>
<dbReference type="EMBL" id="JBBWWQ010000013">
    <property type="protein sequence ID" value="KAK8933461.1"/>
    <property type="molecule type" value="Genomic_DNA"/>
</dbReference>
<evidence type="ECO:0000256" key="1">
    <source>
        <dbReference type="SAM" id="MobiDB-lite"/>
    </source>
</evidence>
<name>A0AAP0BA98_9ASPA</name>
<reference evidence="2 3" key="1">
    <citation type="journal article" date="2022" name="Nat. Plants">
        <title>Genomes of leafy and leafless Platanthera orchids illuminate the evolution of mycoheterotrophy.</title>
        <authorList>
            <person name="Li M.H."/>
            <person name="Liu K.W."/>
            <person name="Li Z."/>
            <person name="Lu H.C."/>
            <person name="Ye Q.L."/>
            <person name="Zhang D."/>
            <person name="Wang J.Y."/>
            <person name="Li Y.F."/>
            <person name="Zhong Z.M."/>
            <person name="Liu X."/>
            <person name="Yu X."/>
            <person name="Liu D.K."/>
            <person name="Tu X.D."/>
            <person name="Liu B."/>
            <person name="Hao Y."/>
            <person name="Liao X.Y."/>
            <person name="Jiang Y.T."/>
            <person name="Sun W.H."/>
            <person name="Chen J."/>
            <person name="Chen Y.Q."/>
            <person name="Ai Y."/>
            <person name="Zhai J.W."/>
            <person name="Wu S.S."/>
            <person name="Zhou Z."/>
            <person name="Hsiao Y.Y."/>
            <person name="Wu W.L."/>
            <person name="Chen Y.Y."/>
            <person name="Lin Y.F."/>
            <person name="Hsu J.L."/>
            <person name="Li C.Y."/>
            <person name="Wang Z.W."/>
            <person name="Zhao X."/>
            <person name="Zhong W.Y."/>
            <person name="Ma X.K."/>
            <person name="Ma L."/>
            <person name="Huang J."/>
            <person name="Chen G.Z."/>
            <person name="Huang M.Z."/>
            <person name="Huang L."/>
            <person name="Peng D.H."/>
            <person name="Luo Y.B."/>
            <person name="Zou S.Q."/>
            <person name="Chen S.P."/>
            <person name="Lan S."/>
            <person name="Tsai W.C."/>
            <person name="Van de Peer Y."/>
            <person name="Liu Z.J."/>
        </authorList>
    </citation>
    <scope>NUCLEOTIDE SEQUENCE [LARGE SCALE GENOMIC DNA]</scope>
    <source>
        <strain evidence="2">Lor287</strain>
    </source>
</reference>
<dbReference type="AlphaFoldDB" id="A0AAP0BA98"/>
<organism evidence="2 3">
    <name type="scientific">Platanthera zijinensis</name>
    <dbReference type="NCBI Taxonomy" id="2320716"/>
    <lineage>
        <taxon>Eukaryota</taxon>
        <taxon>Viridiplantae</taxon>
        <taxon>Streptophyta</taxon>
        <taxon>Embryophyta</taxon>
        <taxon>Tracheophyta</taxon>
        <taxon>Spermatophyta</taxon>
        <taxon>Magnoliopsida</taxon>
        <taxon>Liliopsida</taxon>
        <taxon>Asparagales</taxon>
        <taxon>Orchidaceae</taxon>
        <taxon>Orchidoideae</taxon>
        <taxon>Orchideae</taxon>
        <taxon>Orchidinae</taxon>
        <taxon>Platanthera</taxon>
    </lineage>
</organism>
<protein>
    <submittedName>
        <fullName evidence="2">Protein tesmin/TSO1-like CXC 5</fullName>
    </submittedName>
</protein>
<sequence>MEHGIQSAHSAPPDLPPKKLVRQLDFTSAHCGVPAVAEGTILHDQKLQPLQKQMPAPSLSIPRPSSFAYDLGTVLLKLSLCILIESFLLLSSYTEYWRERIINYRAIVSPSLVAVRIPNGMSHLLEGEITYGIKRDPVFICPSIYVHSSIISDKIVHEEKHFDLEEHAESSLALSSNYNVETQIRADLRKISVDDRLSGTHADKITGESCYDFADRQPMSPGTLALMCDEQDMLCMTSHVNNPPSTLPINQCMPGFYAEQEKCVLVAFRDSLLKLINCGTAKAYSFGQRPSTSKHSYKLTANELSFRQRSLLSPAKSPLASEFFVDSCPSLSRENCSKHRLWTPLLSQYLLLTDPCLSRETIPYRYLIVPMAPRVSEPGESSRQNPVPSATMGDAAMPQVPPVPAAPEGTDIASQIAKAVTVALMEFQRGLAAGFPAPVQVPVPAPAPAAAPVEMTLERYLRNFRELQPSNYSGDETPMDTDD</sequence>
<keyword evidence="3" id="KW-1185">Reference proteome</keyword>